<dbReference type="EMBL" id="FUXI01000013">
    <property type="protein sequence ID" value="SJZ74922.1"/>
    <property type="molecule type" value="Genomic_DNA"/>
</dbReference>
<dbReference type="RefSeq" id="WP_078807261.1">
    <property type="nucleotide sequence ID" value="NZ_FUXI01000013.1"/>
</dbReference>
<dbReference type="Pfam" id="PF09148">
    <property type="entry name" value="DUF1934"/>
    <property type="match status" value="1"/>
</dbReference>
<gene>
    <name evidence="1" type="ORF">SAMN02745116_01324</name>
</gene>
<dbReference type="Gene3D" id="2.40.128.20">
    <property type="match status" value="1"/>
</dbReference>
<dbReference type="InterPro" id="IPR015231">
    <property type="entry name" value="DUF1934"/>
</dbReference>
<proteinExistence type="predicted"/>
<dbReference type="OrthoDB" id="2151645at2"/>
<reference evidence="1 2" key="1">
    <citation type="submission" date="2017-02" db="EMBL/GenBank/DDBJ databases">
        <authorList>
            <person name="Peterson S.W."/>
        </authorList>
    </citation>
    <scope>NUCLEOTIDE SEQUENCE [LARGE SCALE GENOMIC DNA]</scope>
    <source>
        <strain evidence="1 2">ATCC BAA-1030</strain>
    </source>
</reference>
<dbReference type="InterPro" id="IPR012674">
    <property type="entry name" value="Calycin"/>
</dbReference>
<sequence>MSNGKEVKLIVRNTIRQFGERHEFETVTKGVLYEKGESIFLRYMEEILTNDQPIETMVTIQFLATDEIRIIRTGDSRLRLRFSKGERMEGQLETPMGKMNVETHTQQIQKKLSSSAGELFLRYQMKSQNGLMGEYELEVGYEV</sequence>
<dbReference type="Proteomes" id="UP000190328">
    <property type="component" value="Unassembled WGS sequence"/>
</dbReference>
<dbReference type="AlphaFoldDB" id="A0A1T4N6T8"/>
<dbReference type="SUPFAM" id="SSF50814">
    <property type="entry name" value="Lipocalins"/>
    <property type="match status" value="1"/>
</dbReference>
<organism evidence="1 2">
    <name type="scientific">Pilibacter termitis</name>
    <dbReference type="NCBI Taxonomy" id="263852"/>
    <lineage>
        <taxon>Bacteria</taxon>
        <taxon>Bacillati</taxon>
        <taxon>Bacillota</taxon>
        <taxon>Bacilli</taxon>
        <taxon>Lactobacillales</taxon>
        <taxon>Enterococcaceae</taxon>
        <taxon>Pilibacter</taxon>
    </lineage>
</organism>
<evidence type="ECO:0000313" key="1">
    <source>
        <dbReference type="EMBL" id="SJZ74922.1"/>
    </source>
</evidence>
<accession>A0A1T4N6T8</accession>
<dbReference type="STRING" id="263852.SAMN02745116_01324"/>
<name>A0A1T4N6T8_9ENTE</name>
<keyword evidence="2" id="KW-1185">Reference proteome</keyword>
<protein>
    <submittedName>
        <fullName evidence="1">Uncharacterized beta-barrel protein YwiB, DUF1934 family</fullName>
    </submittedName>
</protein>
<evidence type="ECO:0000313" key="2">
    <source>
        <dbReference type="Proteomes" id="UP000190328"/>
    </source>
</evidence>